<evidence type="ECO:0000259" key="6">
    <source>
        <dbReference type="PROSITE" id="PS51123"/>
    </source>
</evidence>
<dbReference type="Pfam" id="PF00691">
    <property type="entry name" value="OmpA"/>
    <property type="match status" value="1"/>
</dbReference>
<feature type="signal peptide" evidence="5">
    <location>
        <begin position="1"/>
        <end position="19"/>
    </location>
</feature>
<keyword evidence="2 4" id="KW-0472">Membrane</keyword>
<evidence type="ECO:0000313" key="8">
    <source>
        <dbReference type="Proteomes" id="UP000294656"/>
    </source>
</evidence>
<evidence type="ECO:0000256" key="2">
    <source>
        <dbReference type="ARBA" id="ARBA00023136"/>
    </source>
</evidence>
<dbReference type="GO" id="GO:0009279">
    <property type="term" value="C:cell outer membrane"/>
    <property type="evidence" value="ECO:0007669"/>
    <property type="project" value="UniProtKB-SubCell"/>
</dbReference>
<dbReference type="InterPro" id="IPR006664">
    <property type="entry name" value="OMP_bac"/>
</dbReference>
<dbReference type="CDD" id="cd07185">
    <property type="entry name" value="OmpA_C-like"/>
    <property type="match status" value="1"/>
</dbReference>
<gene>
    <name evidence="7" type="ORF">DFP79_1195</name>
</gene>
<sequence>MKRTLLSVSLFLMPICSFANNLYDPNISTRLQDQDKDGVIDARDDCPNTTIQSLVDNDGCPSNTSKHLSSELDVHFETGKYELKTEFYSGLVELGKFLQKNPESIAIITGHTDDVGSDEANEILSQRRAQSIANALSDKFKIDINRIIALGYGDARPLRPNNSDIERMKNRRVQAMVVSKYEIKEMYPKLRWTVWDYKTPGDGSNIKQ</sequence>
<dbReference type="EMBL" id="SNXC01000010">
    <property type="protein sequence ID" value="TDO98782.1"/>
    <property type="molecule type" value="Genomic_DNA"/>
</dbReference>
<keyword evidence="5" id="KW-0732">Signal</keyword>
<feature type="chain" id="PRO_5020949167" evidence="5">
    <location>
        <begin position="20"/>
        <end position="208"/>
    </location>
</feature>
<keyword evidence="3" id="KW-0998">Cell outer membrane</keyword>
<dbReference type="AlphaFoldDB" id="A0A4V3CGR9"/>
<dbReference type="SUPFAM" id="SSF103088">
    <property type="entry name" value="OmpA-like"/>
    <property type="match status" value="1"/>
</dbReference>
<dbReference type="InterPro" id="IPR036737">
    <property type="entry name" value="OmpA-like_sf"/>
</dbReference>
<dbReference type="Gene3D" id="3.30.1330.60">
    <property type="entry name" value="OmpA-like domain"/>
    <property type="match status" value="1"/>
</dbReference>
<comment type="caution">
    <text evidence="7">The sequence shown here is derived from an EMBL/GenBank/DDBJ whole genome shotgun (WGS) entry which is preliminary data.</text>
</comment>
<dbReference type="InterPro" id="IPR006665">
    <property type="entry name" value="OmpA-like"/>
</dbReference>
<dbReference type="PRINTS" id="PR01021">
    <property type="entry name" value="OMPADOMAIN"/>
</dbReference>
<reference evidence="7 8" key="1">
    <citation type="submission" date="2019-03" db="EMBL/GenBank/DDBJ databases">
        <title>Genomic Encyclopedia of Type Strains, Phase III (KMG-III): the genomes of soil and plant-associated and newly described type strains.</title>
        <authorList>
            <person name="Whitman W."/>
        </authorList>
    </citation>
    <scope>NUCLEOTIDE SEQUENCE [LARGE SCALE GENOMIC DNA]</scope>
    <source>
        <strain evidence="7 8">CECT 7378</strain>
    </source>
</reference>
<dbReference type="OrthoDB" id="9782229at2"/>
<dbReference type="InterPro" id="IPR006690">
    <property type="entry name" value="OMPA-like_CS"/>
</dbReference>
<accession>A0A4V3CGR9</accession>
<comment type="subcellular location">
    <subcellularLocation>
        <location evidence="1">Cell outer membrane</location>
    </subcellularLocation>
</comment>
<dbReference type="InterPro" id="IPR050330">
    <property type="entry name" value="Bact_OuterMem_StrucFunc"/>
</dbReference>
<name>A0A4V3CGR9_9GAMM</name>
<feature type="domain" description="OmpA-like" evidence="6">
    <location>
        <begin position="63"/>
        <end position="181"/>
    </location>
</feature>
<keyword evidence="8" id="KW-1185">Reference proteome</keyword>
<dbReference type="PANTHER" id="PTHR30329">
    <property type="entry name" value="STATOR ELEMENT OF FLAGELLAR MOTOR COMPLEX"/>
    <property type="match status" value="1"/>
</dbReference>
<evidence type="ECO:0000256" key="3">
    <source>
        <dbReference type="ARBA" id="ARBA00023237"/>
    </source>
</evidence>
<dbReference type="PROSITE" id="PS01068">
    <property type="entry name" value="OMPA_1"/>
    <property type="match status" value="1"/>
</dbReference>
<evidence type="ECO:0000256" key="4">
    <source>
        <dbReference type="PROSITE-ProRule" id="PRU00473"/>
    </source>
</evidence>
<evidence type="ECO:0000313" key="7">
    <source>
        <dbReference type="EMBL" id="TDO98782.1"/>
    </source>
</evidence>
<dbReference type="PROSITE" id="PS51123">
    <property type="entry name" value="OMPA_2"/>
    <property type="match status" value="1"/>
</dbReference>
<dbReference type="Proteomes" id="UP000294656">
    <property type="component" value="Unassembled WGS sequence"/>
</dbReference>
<dbReference type="RefSeq" id="WP_133503009.1">
    <property type="nucleotide sequence ID" value="NZ_SNXC01000010.1"/>
</dbReference>
<evidence type="ECO:0000256" key="5">
    <source>
        <dbReference type="SAM" id="SignalP"/>
    </source>
</evidence>
<organism evidence="7 8">
    <name type="scientific">Marinomonas balearica</name>
    <dbReference type="NCBI Taxonomy" id="491947"/>
    <lineage>
        <taxon>Bacteria</taxon>
        <taxon>Pseudomonadati</taxon>
        <taxon>Pseudomonadota</taxon>
        <taxon>Gammaproteobacteria</taxon>
        <taxon>Oceanospirillales</taxon>
        <taxon>Oceanospirillaceae</taxon>
        <taxon>Marinomonas</taxon>
    </lineage>
</organism>
<protein>
    <submittedName>
        <fullName evidence="7">OmpA family protein</fullName>
    </submittedName>
</protein>
<dbReference type="PANTHER" id="PTHR30329:SF21">
    <property type="entry name" value="LIPOPROTEIN YIAD-RELATED"/>
    <property type="match status" value="1"/>
</dbReference>
<proteinExistence type="predicted"/>
<evidence type="ECO:0000256" key="1">
    <source>
        <dbReference type="ARBA" id="ARBA00004442"/>
    </source>
</evidence>